<organism evidence="3 4">
    <name type="scientific">Longispora fulva</name>
    <dbReference type="NCBI Taxonomy" id="619741"/>
    <lineage>
        <taxon>Bacteria</taxon>
        <taxon>Bacillati</taxon>
        <taxon>Actinomycetota</taxon>
        <taxon>Actinomycetes</taxon>
        <taxon>Micromonosporales</taxon>
        <taxon>Micromonosporaceae</taxon>
        <taxon>Longispora</taxon>
    </lineage>
</organism>
<dbReference type="AlphaFoldDB" id="A0A8J7GQL5"/>
<dbReference type="PANTHER" id="PTHR10824">
    <property type="entry name" value="ACYL-COENZYME A THIOESTERASE-RELATED"/>
    <property type="match status" value="1"/>
</dbReference>
<dbReference type="GO" id="GO:0006631">
    <property type="term" value="P:fatty acid metabolic process"/>
    <property type="evidence" value="ECO:0007669"/>
    <property type="project" value="TreeGrafter"/>
</dbReference>
<evidence type="ECO:0000259" key="2">
    <source>
        <dbReference type="Pfam" id="PF08840"/>
    </source>
</evidence>
<gene>
    <name evidence="3" type="ORF">IW245_001330</name>
</gene>
<dbReference type="PANTHER" id="PTHR10824:SF4">
    <property type="entry name" value="ACYL-COENZYME A THIOESTERASE 1-LIKE"/>
    <property type="match status" value="1"/>
</dbReference>
<proteinExistence type="predicted"/>
<dbReference type="GO" id="GO:0047617">
    <property type="term" value="F:fatty acyl-CoA hydrolase activity"/>
    <property type="evidence" value="ECO:0007669"/>
    <property type="project" value="TreeGrafter"/>
</dbReference>
<evidence type="ECO:0000313" key="3">
    <source>
        <dbReference type="EMBL" id="MBG6135136.1"/>
    </source>
</evidence>
<protein>
    <recommendedName>
        <fullName evidence="2">BAAT/Acyl-CoA thioester hydrolase C-terminal domain-containing protein</fullName>
    </recommendedName>
</protein>
<evidence type="ECO:0000256" key="1">
    <source>
        <dbReference type="SAM" id="MobiDB-lite"/>
    </source>
</evidence>
<dbReference type="Pfam" id="PF08840">
    <property type="entry name" value="BAAT_C"/>
    <property type="match status" value="1"/>
</dbReference>
<sequence>MIVGRDVTGRLVEIIEHVISAPCEGVLVEPVGGGRAGVLVLAGSSGRVDTERCRVLARAGLTALSIRWFGGDGQAPGICEIPLETFVAVIDLLRGTVRGRIGALGLSKGAEAALLLAVHDPRVDAVIALSPTSVVWANVGPGVDGVRHPYRSSWTWQGEPVPFVPYDDSWTPADPEGEPVSLRPLYEQSRRTFADAAGAAVIPIERSAAQLVLVAGGDDLMWPSLTFARELAARCASAGRPATLVTSSDAGHRPRLPGEGPADPSDRFRYGGTVEADAALGAAAWPQVVAALVGDPGVSG</sequence>
<comment type="caution">
    <text evidence="3">The sequence shown here is derived from an EMBL/GenBank/DDBJ whole genome shotgun (WGS) entry which is preliminary data.</text>
</comment>
<dbReference type="RefSeq" id="WP_197002290.1">
    <property type="nucleotide sequence ID" value="NZ_BONS01000003.1"/>
</dbReference>
<dbReference type="SUPFAM" id="SSF53474">
    <property type="entry name" value="alpha/beta-Hydrolases"/>
    <property type="match status" value="1"/>
</dbReference>
<dbReference type="Gene3D" id="3.40.50.1820">
    <property type="entry name" value="alpha/beta hydrolase"/>
    <property type="match status" value="1"/>
</dbReference>
<dbReference type="EMBL" id="JADOUF010000001">
    <property type="protein sequence ID" value="MBG6135136.1"/>
    <property type="molecule type" value="Genomic_DNA"/>
</dbReference>
<dbReference type="GO" id="GO:0006637">
    <property type="term" value="P:acyl-CoA metabolic process"/>
    <property type="evidence" value="ECO:0007669"/>
    <property type="project" value="TreeGrafter"/>
</dbReference>
<name>A0A8J7GQL5_9ACTN</name>
<accession>A0A8J7GQL5</accession>
<dbReference type="Proteomes" id="UP000622552">
    <property type="component" value="Unassembled WGS sequence"/>
</dbReference>
<keyword evidence="4" id="KW-1185">Reference proteome</keyword>
<dbReference type="InterPro" id="IPR014940">
    <property type="entry name" value="BAAT_C"/>
</dbReference>
<feature type="region of interest" description="Disordered" evidence="1">
    <location>
        <begin position="242"/>
        <end position="269"/>
    </location>
</feature>
<reference evidence="3" key="1">
    <citation type="submission" date="2020-11" db="EMBL/GenBank/DDBJ databases">
        <title>Sequencing the genomes of 1000 actinobacteria strains.</title>
        <authorList>
            <person name="Klenk H.-P."/>
        </authorList>
    </citation>
    <scope>NUCLEOTIDE SEQUENCE</scope>
    <source>
        <strain evidence="3">DSM 45356</strain>
    </source>
</reference>
<evidence type="ECO:0000313" key="4">
    <source>
        <dbReference type="Proteomes" id="UP000622552"/>
    </source>
</evidence>
<dbReference type="InterPro" id="IPR029058">
    <property type="entry name" value="AB_hydrolase_fold"/>
</dbReference>
<feature type="domain" description="BAAT/Acyl-CoA thioester hydrolase C-terminal" evidence="2">
    <location>
        <begin position="98"/>
        <end position="290"/>
    </location>
</feature>